<dbReference type="STRING" id="1236976.JCM16418_818"/>
<keyword evidence="3" id="KW-1185">Reference proteome</keyword>
<name>W7Y7C0_9BACL</name>
<gene>
    <name evidence="2" type="ORF">JCM16418_818</name>
</gene>
<dbReference type="GO" id="GO:0016998">
    <property type="term" value="P:cell wall macromolecule catabolic process"/>
    <property type="evidence" value="ECO:0007669"/>
    <property type="project" value="InterPro"/>
</dbReference>
<dbReference type="Gene3D" id="3.20.20.80">
    <property type="entry name" value="Glycosidases"/>
    <property type="match status" value="1"/>
</dbReference>
<comment type="caution">
    <text evidence="2">The sequence shown here is derived from an EMBL/GenBank/DDBJ whole genome shotgun (WGS) entry which is preliminary data.</text>
</comment>
<sequence length="147" mass="16243">MKPVVYTYPSFIGNFTGLSEYPLWIARYNAAVPPDNASGWTRWAFFQYSDGSAGGGLPSGTRRVSGISGPVDLNEFDGTIEQLKERYKKKKEPQKEGTNMDKKDANAIIEKYLKPAWGAATIPSDKKEIGRLADQLRAASGQPRQNV</sequence>
<dbReference type="GO" id="GO:0003796">
    <property type="term" value="F:lysozyme activity"/>
    <property type="evidence" value="ECO:0007669"/>
    <property type="project" value="InterPro"/>
</dbReference>
<accession>W7Y7C0</accession>
<evidence type="ECO:0000256" key="1">
    <source>
        <dbReference type="ARBA" id="ARBA00010646"/>
    </source>
</evidence>
<dbReference type="Pfam" id="PF01183">
    <property type="entry name" value="Glyco_hydro_25"/>
    <property type="match status" value="1"/>
</dbReference>
<dbReference type="InterPro" id="IPR002053">
    <property type="entry name" value="Glyco_hydro_25"/>
</dbReference>
<dbReference type="GO" id="GO:0009253">
    <property type="term" value="P:peptidoglycan catabolic process"/>
    <property type="evidence" value="ECO:0007669"/>
    <property type="project" value="InterPro"/>
</dbReference>
<protein>
    <recommendedName>
        <fullName evidence="4">Lysozyme</fullName>
    </recommendedName>
</protein>
<comment type="similarity">
    <text evidence="1">Belongs to the glycosyl hydrolase 25 family.</text>
</comment>
<dbReference type="EMBL" id="BAVZ01000002">
    <property type="protein sequence ID" value="GAF06835.1"/>
    <property type="molecule type" value="Genomic_DNA"/>
</dbReference>
<reference evidence="2 3" key="1">
    <citation type="journal article" date="2014" name="Genome Announc.">
        <title>Draft Genome Sequence of Paenibacillus pini JCM 16418T, Isolated from the Rhizosphere of Pine Tree.</title>
        <authorList>
            <person name="Yuki M."/>
            <person name="Oshima K."/>
            <person name="Suda W."/>
            <person name="Oshida Y."/>
            <person name="Kitamura K."/>
            <person name="Iida Y."/>
            <person name="Hattori M."/>
            <person name="Ohkuma M."/>
        </authorList>
    </citation>
    <scope>NUCLEOTIDE SEQUENCE [LARGE SCALE GENOMIC DNA]</scope>
    <source>
        <strain evidence="2 3">JCM 16418</strain>
    </source>
</reference>
<dbReference type="SUPFAM" id="SSF51445">
    <property type="entry name" value="(Trans)glycosidases"/>
    <property type="match status" value="1"/>
</dbReference>
<evidence type="ECO:0008006" key="4">
    <source>
        <dbReference type="Google" id="ProtNLM"/>
    </source>
</evidence>
<evidence type="ECO:0000313" key="2">
    <source>
        <dbReference type="EMBL" id="GAF06835.1"/>
    </source>
</evidence>
<dbReference type="InterPro" id="IPR017853">
    <property type="entry name" value="GH"/>
</dbReference>
<dbReference type="eggNOG" id="COG3757">
    <property type="taxonomic scope" value="Bacteria"/>
</dbReference>
<evidence type="ECO:0000313" key="3">
    <source>
        <dbReference type="Proteomes" id="UP000019364"/>
    </source>
</evidence>
<dbReference type="Proteomes" id="UP000019364">
    <property type="component" value="Unassembled WGS sequence"/>
</dbReference>
<proteinExistence type="inferred from homology"/>
<organism evidence="2 3">
    <name type="scientific">Paenibacillus pini JCM 16418</name>
    <dbReference type="NCBI Taxonomy" id="1236976"/>
    <lineage>
        <taxon>Bacteria</taxon>
        <taxon>Bacillati</taxon>
        <taxon>Bacillota</taxon>
        <taxon>Bacilli</taxon>
        <taxon>Bacillales</taxon>
        <taxon>Paenibacillaceae</taxon>
        <taxon>Paenibacillus</taxon>
    </lineage>
</organism>
<dbReference type="PROSITE" id="PS51904">
    <property type="entry name" value="GLYCOSYL_HYDROL_F25_2"/>
    <property type="match status" value="1"/>
</dbReference>
<dbReference type="AlphaFoldDB" id="W7Y7C0"/>